<evidence type="ECO:0000313" key="2">
    <source>
        <dbReference type="Proteomes" id="UP000314294"/>
    </source>
</evidence>
<dbReference type="EMBL" id="SRLO01000266">
    <property type="protein sequence ID" value="TNN63809.1"/>
    <property type="molecule type" value="Genomic_DNA"/>
</dbReference>
<gene>
    <name evidence="1" type="ORF">EYF80_026011</name>
</gene>
<dbReference type="Proteomes" id="UP000314294">
    <property type="component" value="Unassembled WGS sequence"/>
</dbReference>
<evidence type="ECO:0000313" key="1">
    <source>
        <dbReference type="EMBL" id="TNN63809.1"/>
    </source>
</evidence>
<accession>A0A4Z2HD94</accession>
<organism evidence="1 2">
    <name type="scientific">Liparis tanakae</name>
    <name type="common">Tanaka's snailfish</name>
    <dbReference type="NCBI Taxonomy" id="230148"/>
    <lineage>
        <taxon>Eukaryota</taxon>
        <taxon>Metazoa</taxon>
        <taxon>Chordata</taxon>
        <taxon>Craniata</taxon>
        <taxon>Vertebrata</taxon>
        <taxon>Euteleostomi</taxon>
        <taxon>Actinopterygii</taxon>
        <taxon>Neopterygii</taxon>
        <taxon>Teleostei</taxon>
        <taxon>Neoteleostei</taxon>
        <taxon>Acanthomorphata</taxon>
        <taxon>Eupercaria</taxon>
        <taxon>Perciformes</taxon>
        <taxon>Cottioidei</taxon>
        <taxon>Cottales</taxon>
        <taxon>Liparidae</taxon>
        <taxon>Liparis</taxon>
    </lineage>
</organism>
<comment type="caution">
    <text evidence="1">The sequence shown here is derived from an EMBL/GenBank/DDBJ whole genome shotgun (WGS) entry which is preliminary data.</text>
</comment>
<proteinExistence type="predicted"/>
<keyword evidence="2" id="KW-1185">Reference proteome</keyword>
<protein>
    <submittedName>
        <fullName evidence="1">Uncharacterized protein</fullName>
    </submittedName>
</protein>
<dbReference type="AlphaFoldDB" id="A0A4Z2HD94"/>
<sequence>MCRRLRFTSTVLVKSPWRVYMHRGGVLQAAGCARLQQDTCTCLCDRGNTPVCPGLCRAPVVNDIVVMDVHQHGDRLADDERDPHHGVAVISIQETTHEPSQRNLRRYKVRGQRVLASSRGWMEMEMEAGPVLLT</sequence>
<name>A0A4Z2HD94_9TELE</name>
<reference evidence="1 2" key="1">
    <citation type="submission" date="2019-03" db="EMBL/GenBank/DDBJ databases">
        <title>First draft genome of Liparis tanakae, snailfish: a comprehensive survey of snailfish specific genes.</title>
        <authorList>
            <person name="Kim W."/>
            <person name="Song I."/>
            <person name="Jeong J.-H."/>
            <person name="Kim D."/>
            <person name="Kim S."/>
            <person name="Ryu S."/>
            <person name="Song J.Y."/>
            <person name="Lee S.K."/>
        </authorList>
    </citation>
    <scope>NUCLEOTIDE SEQUENCE [LARGE SCALE GENOMIC DNA]</scope>
    <source>
        <tissue evidence="1">Muscle</tissue>
    </source>
</reference>